<dbReference type="Proteomes" id="UP000092484">
    <property type="component" value="Unassembled WGS sequence"/>
</dbReference>
<dbReference type="Pfam" id="PF04940">
    <property type="entry name" value="BLUF"/>
    <property type="match status" value="1"/>
</dbReference>
<evidence type="ECO:0000313" key="3">
    <source>
        <dbReference type="EMBL" id="OBV12118.1"/>
    </source>
</evidence>
<gene>
    <name evidence="3" type="ORF">I603_0249</name>
</gene>
<comment type="caution">
    <text evidence="3">The sequence shown here is derived from an EMBL/GenBank/DDBJ whole genome shotgun (WGS) entry which is preliminary data.</text>
</comment>
<dbReference type="InterPro" id="IPR036046">
    <property type="entry name" value="Acylphosphatase-like_dom_sf"/>
</dbReference>
<dbReference type="PATRIC" id="fig|1300349.4.peg.246"/>
<dbReference type="InterPro" id="IPR007024">
    <property type="entry name" value="BLUF_domain"/>
</dbReference>
<feature type="domain" description="BLUF" evidence="1">
    <location>
        <begin position="18"/>
        <end position="109"/>
    </location>
</feature>
<feature type="domain" description="B12-binding" evidence="2">
    <location>
        <begin position="220"/>
        <end position="353"/>
    </location>
</feature>
<dbReference type="STRING" id="1300349.I603_0249"/>
<dbReference type="GO" id="GO:0046872">
    <property type="term" value="F:metal ion binding"/>
    <property type="evidence" value="ECO:0007669"/>
    <property type="project" value="InterPro"/>
</dbReference>
<evidence type="ECO:0000259" key="2">
    <source>
        <dbReference type="PROSITE" id="PS51332"/>
    </source>
</evidence>
<dbReference type="SMART" id="SM01034">
    <property type="entry name" value="BLUF"/>
    <property type="match status" value="1"/>
</dbReference>
<protein>
    <submittedName>
        <fullName evidence="3">Putative photosynthesis gene regulator, AppA/PpaA family</fullName>
    </submittedName>
</protein>
<dbReference type="AlphaFoldDB" id="A0A1A7BHT9"/>
<dbReference type="InterPro" id="IPR036724">
    <property type="entry name" value="Cobalamin-bd_sf"/>
</dbReference>
<dbReference type="Gene3D" id="3.30.70.100">
    <property type="match status" value="1"/>
</dbReference>
<dbReference type="InterPro" id="IPR006158">
    <property type="entry name" value="Cobalamin-bd"/>
</dbReference>
<proteinExistence type="predicted"/>
<evidence type="ECO:0000259" key="1">
    <source>
        <dbReference type="PROSITE" id="PS50925"/>
    </source>
</evidence>
<dbReference type="EMBL" id="LZYB01000001">
    <property type="protein sequence ID" value="OBV12118.1"/>
    <property type="molecule type" value="Genomic_DNA"/>
</dbReference>
<organism evidence="3 4">
    <name type="scientific">Erythrobacter dokdonensis DSW-74</name>
    <dbReference type="NCBI Taxonomy" id="1300349"/>
    <lineage>
        <taxon>Bacteria</taxon>
        <taxon>Pseudomonadati</taxon>
        <taxon>Pseudomonadota</taxon>
        <taxon>Alphaproteobacteria</taxon>
        <taxon>Sphingomonadales</taxon>
        <taxon>Erythrobacteraceae</taxon>
        <taxon>Erythrobacter/Porphyrobacter group</taxon>
        <taxon>Erythrobacter</taxon>
    </lineage>
</organism>
<sequence length="353" mass="38259">MQVQTGSVLAGSASDKWIGCLTYQSRAVTRPSESDLERLVAEARDRNRRLGVTGMLLYDNGRYLQTLEGPPDGLAEVWSSIRRDERHCDIEVLTEHMVSGRLFSDWDLLLYSREDDPRRTTRASDLAPHALAHYVPGIAQLALEGDDARISARLASIADQGWTADDIIAHLIEPVARALGDAWLADKCCEFDLTIGLSMLQLAGHAVRSHACTTSLRRSRYSILLATAPGEPHMLSTAMLADQFTDAGWRVEMAFPTSKEALANQIAAQGHDAVDIALSDALPRQRALAQLRETVEASRKAGAGNLVVVSVGGRLFAEATASAATVGADHARRCVSGTSVRLAQLIRQGRALK</sequence>
<dbReference type="GO" id="GO:0071949">
    <property type="term" value="F:FAD binding"/>
    <property type="evidence" value="ECO:0007669"/>
    <property type="project" value="InterPro"/>
</dbReference>
<dbReference type="SUPFAM" id="SSF52242">
    <property type="entry name" value="Cobalamin (vitamin B12)-binding domain"/>
    <property type="match status" value="1"/>
</dbReference>
<dbReference type="PROSITE" id="PS50925">
    <property type="entry name" value="BLUF"/>
    <property type="match status" value="1"/>
</dbReference>
<keyword evidence="4" id="KW-1185">Reference proteome</keyword>
<dbReference type="SUPFAM" id="SSF54975">
    <property type="entry name" value="Acylphosphatase/BLUF domain-like"/>
    <property type="match status" value="1"/>
</dbReference>
<evidence type="ECO:0000313" key="4">
    <source>
        <dbReference type="Proteomes" id="UP000092484"/>
    </source>
</evidence>
<dbReference type="GO" id="GO:0031419">
    <property type="term" value="F:cobalamin binding"/>
    <property type="evidence" value="ECO:0007669"/>
    <property type="project" value="InterPro"/>
</dbReference>
<name>A0A1A7BHT9_9SPHN</name>
<dbReference type="Gene3D" id="3.40.50.280">
    <property type="entry name" value="Cobalamin-binding domain"/>
    <property type="match status" value="1"/>
</dbReference>
<reference evidence="3 4" key="1">
    <citation type="submission" date="2016-06" db="EMBL/GenBank/DDBJ databases">
        <title>Genome sequence of Porphyrobacter dokdonensis DSW-74.</title>
        <authorList>
            <person name="Kim J.F."/>
            <person name="Song J.Y."/>
        </authorList>
    </citation>
    <scope>NUCLEOTIDE SEQUENCE [LARGE SCALE GENOMIC DNA]</scope>
    <source>
        <strain evidence="3 4">DSW-74</strain>
    </source>
</reference>
<dbReference type="RefSeq" id="WP_068862002.1">
    <property type="nucleotide sequence ID" value="NZ_LZYB01000001.1"/>
</dbReference>
<dbReference type="PROSITE" id="PS51332">
    <property type="entry name" value="B12_BINDING"/>
    <property type="match status" value="1"/>
</dbReference>
<accession>A0A1A7BHT9</accession>
<dbReference type="GO" id="GO:0009882">
    <property type="term" value="F:blue light photoreceptor activity"/>
    <property type="evidence" value="ECO:0007669"/>
    <property type="project" value="InterPro"/>
</dbReference>